<reference evidence="1" key="1">
    <citation type="submission" date="2023-03" db="EMBL/GenBank/DDBJ databases">
        <title>Massive genome expansion in bonnet fungi (Mycena s.s.) driven by repeated elements and novel gene families across ecological guilds.</title>
        <authorList>
            <consortium name="Lawrence Berkeley National Laboratory"/>
            <person name="Harder C.B."/>
            <person name="Miyauchi S."/>
            <person name="Viragh M."/>
            <person name="Kuo A."/>
            <person name="Thoen E."/>
            <person name="Andreopoulos B."/>
            <person name="Lu D."/>
            <person name="Skrede I."/>
            <person name="Drula E."/>
            <person name="Henrissat B."/>
            <person name="Morin E."/>
            <person name="Kohler A."/>
            <person name="Barry K."/>
            <person name="LaButti K."/>
            <person name="Morin E."/>
            <person name="Salamov A."/>
            <person name="Lipzen A."/>
            <person name="Mereny Z."/>
            <person name="Hegedus B."/>
            <person name="Baldrian P."/>
            <person name="Stursova M."/>
            <person name="Weitz H."/>
            <person name="Taylor A."/>
            <person name="Grigoriev I.V."/>
            <person name="Nagy L.G."/>
            <person name="Martin F."/>
            <person name="Kauserud H."/>
        </authorList>
    </citation>
    <scope>NUCLEOTIDE SEQUENCE</scope>
    <source>
        <strain evidence="1">CBHHK188m</strain>
    </source>
</reference>
<dbReference type="AlphaFoldDB" id="A0AAD7H558"/>
<evidence type="ECO:0000313" key="2">
    <source>
        <dbReference type="Proteomes" id="UP001215280"/>
    </source>
</evidence>
<name>A0AAD7H558_9AGAR</name>
<feature type="non-terminal residue" evidence="1">
    <location>
        <position position="1"/>
    </location>
</feature>
<keyword evidence="2" id="KW-1185">Reference proteome</keyword>
<dbReference type="EMBL" id="JARJLG010000443">
    <property type="protein sequence ID" value="KAJ7712194.1"/>
    <property type="molecule type" value="Genomic_DNA"/>
</dbReference>
<gene>
    <name evidence="1" type="ORF">DFH07DRAFT_763401</name>
</gene>
<dbReference type="Proteomes" id="UP001215280">
    <property type="component" value="Unassembled WGS sequence"/>
</dbReference>
<organism evidence="1 2">
    <name type="scientific">Mycena maculata</name>
    <dbReference type="NCBI Taxonomy" id="230809"/>
    <lineage>
        <taxon>Eukaryota</taxon>
        <taxon>Fungi</taxon>
        <taxon>Dikarya</taxon>
        <taxon>Basidiomycota</taxon>
        <taxon>Agaricomycotina</taxon>
        <taxon>Agaricomycetes</taxon>
        <taxon>Agaricomycetidae</taxon>
        <taxon>Agaricales</taxon>
        <taxon>Marasmiineae</taxon>
        <taxon>Mycenaceae</taxon>
        <taxon>Mycena</taxon>
    </lineage>
</organism>
<sequence length="107" mass="12189">LTQLHTAHIDLNAFLFRFHLAPPQTDCALCLVPETVPHFLLACPRFRPQRLALIMRLGTARLQRLLATKSDPPKAVLVFARDTDRFPTTRSSAKGVRFFPHSRLVFI</sequence>
<evidence type="ECO:0000313" key="1">
    <source>
        <dbReference type="EMBL" id="KAJ7712194.1"/>
    </source>
</evidence>
<evidence type="ECO:0008006" key="3">
    <source>
        <dbReference type="Google" id="ProtNLM"/>
    </source>
</evidence>
<protein>
    <recommendedName>
        <fullName evidence="3">Reverse transcriptase</fullName>
    </recommendedName>
</protein>
<accession>A0AAD7H558</accession>
<comment type="caution">
    <text evidence="1">The sequence shown here is derived from an EMBL/GenBank/DDBJ whole genome shotgun (WGS) entry which is preliminary data.</text>
</comment>
<proteinExistence type="predicted"/>